<dbReference type="Gene3D" id="3.40.50.150">
    <property type="entry name" value="Vaccinia Virus protein VP39"/>
    <property type="match status" value="1"/>
</dbReference>
<dbReference type="InterPro" id="IPR006764">
    <property type="entry name" value="SAM_dep_MeTrfase_SAV2177_type"/>
</dbReference>
<dbReference type="InterPro" id="IPR029063">
    <property type="entry name" value="SAM-dependent_MTases_sf"/>
</dbReference>
<dbReference type="AlphaFoldDB" id="A0A4R6KJC2"/>
<keyword evidence="1" id="KW-0489">Methyltransferase</keyword>
<name>A0A4R6KJC2_9ACTN</name>
<evidence type="ECO:0000313" key="1">
    <source>
        <dbReference type="EMBL" id="TDO50562.1"/>
    </source>
</evidence>
<evidence type="ECO:0000313" key="2">
    <source>
        <dbReference type="Proteomes" id="UP000295388"/>
    </source>
</evidence>
<keyword evidence="2" id="KW-1185">Reference proteome</keyword>
<gene>
    <name evidence="1" type="ORF">EV643_10455</name>
</gene>
<dbReference type="GO" id="GO:0032259">
    <property type="term" value="P:methylation"/>
    <property type="evidence" value="ECO:0007669"/>
    <property type="project" value="UniProtKB-KW"/>
</dbReference>
<organism evidence="1 2">
    <name type="scientific">Kribbella caucasensis</name>
    <dbReference type="NCBI Taxonomy" id="2512215"/>
    <lineage>
        <taxon>Bacteria</taxon>
        <taxon>Bacillati</taxon>
        <taxon>Actinomycetota</taxon>
        <taxon>Actinomycetes</taxon>
        <taxon>Propionibacteriales</taxon>
        <taxon>Kribbellaceae</taxon>
        <taxon>Kribbella</taxon>
    </lineage>
</organism>
<accession>A0A4R6KJC2</accession>
<keyword evidence="1" id="KW-0808">Transferase</keyword>
<dbReference type="SUPFAM" id="SSF53335">
    <property type="entry name" value="S-adenosyl-L-methionine-dependent methyltransferases"/>
    <property type="match status" value="1"/>
</dbReference>
<reference evidence="1 2" key="1">
    <citation type="submission" date="2019-03" db="EMBL/GenBank/DDBJ databases">
        <title>Genomic Encyclopedia of Type Strains, Phase III (KMG-III): the genomes of soil and plant-associated and newly described type strains.</title>
        <authorList>
            <person name="Whitman W."/>
        </authorList>
    </citation>
    <scope>NUCLEOTIDE SEQUENCE [LARGE SCALE GENOMIC DNA]</scope>
    <source>
        <strain evidence="1 2">VKM Ac-2527</strain>
    </source>
</reference>
<dbReference type="Proteomes" id="UP000295388">
    <property type="component" value="Unassembled WGS sequence"/>
</dbReference>
<protein>
    <submittedName>
        <fullName evidence="1">S-adenosyl methyltransferase</fullName>
    </submittedName>
</protein>
<dbReference type="Pfam" id="PF04672">
    <property type="entry name" value="Methyltransf_19"/>
    <property type="match status" value="1"/>
</dbReference>
<dbReference type="EMBL" id="SNWQ01000004">
    <property type="protein sequence ID" value="TDO50562.1"/>
    <property type="molecule type" value="Genomic_DNA"/>
</dbReference>
<dbReference type="GO" id="GO:0008168">
    <property type="term" value="F:methyltransferase activity"/>
    <property type="evidence" value="ECO:0007669"/>
    <property type="project" value="UniProtKB-KW"/>
</dbReference>
<proteinExistence type="predicted"/>
<sequence length="281" mass="30864">MVAERGSDGGGLIAPGIDTTRPSIARVYDLFLGGKDNYESDRALYRQIVEIAPETPVWARENRRWLGRVIAYLARQARISQFLDAGSGLPTAENTHQIAQRHDPEVKVVYVDNDPSVITHGQALLVDNESTQFAAADLTDVCQVLTEPAVTKLIDFDRPVAVLLAMVLHHIEDIQDARRIVAEYADALPSGSYLAISHAVNPRDGSEADGLATAIEARFKPFFPTLTPRTPAEIATLFDGLDLVDPGLVRLFDWRHQTDEDLPDLRPAAAHLLYGAVARKP</sequence>
<comment type="caution">
    <text evidence="1">The sequence shown here is derived from an EMBL/GenBank/DDBJ whole genome shotgun (WGS) entry which is preliminary data.</text>
</comment>
<dbReference type="PIRSF" id="PIRSF017393">
    <property type="entry name" value="MTase_SAV2177"/>
    <property type="match status" value="1"/>
</dbReference>